<dbReference type="Proteomes" id="UP000053558">
    <property type="component" value="Unassembled WGS sequence"/>
</dbReference>
<sequence>MIDILSLDKLSDLLRLALTRGRFEQLSSIEDEIQVVVKSQFQHLFSVNDSVEIGQYGEVREILSVLANIVDRVDKAISRLNRFKSTLEESQRDHSRLISLLWSLPTETLSSILTHAVPLVPVKLPMYAFPGDSQADMPEVGDISKRTNEAIKLTHVCGRWREVALATPCLWNPVQIYWPPDDSERARVVTLLARSHPLPTYVFTYVRSRDASTFQEHCDPELFDSLKDRCHILDVAGDLDQRLDVSRLMNSVSDWPQLGQLTLPGAIRVAGVENNPLSLSNVSRLQLYFHDAADSTLFFSLRWERLQSLVIPWSWKRLVMDHVLSAQNFPCLEEFYICSEGLSIVNHPPSSVVHPSLHTFGLLTDAGVSDNEYLALLQHTVLSNLSILIITMRRAEELEIIADHLVSSRCALPRLVVKGDSNRVVGMDQIRTRFPNINVSTCQRWTRSEDFTSCKRRWYLNNSPGLMGVEIIEP</sequence>
<reference evidence="2" key="1">
    <citation type="journal article" date="2012" name="Science">
        <title>The Paleozoic origin of enzymatic lignin decomposition reconstructed from 31 fungal genomes.</title>
        <authorList>
            <person name="Floudas D."/>
            <person name="Binder M."/>
            <person name="Riley R."/>
            <person name="Barry K."/>
            <person name="Blanchette R.A."/>
            <person name="Henrissat B."/>
            <person name="Martinez A.T."/>
            <person name="Otillar R."/>
            <person name="Spatafora J.W."/>
            <person name="Yadav J.S."/>
            <person name="Aerts A."/>
            <person name="Benoit I."/>
            <person name="Boyd A."/>
            <person name="Carlson A."/>
            <person name="Copeland A."/>
            <person name="Coutinho P.M."/>
            <person name="de Vries R.P."/>
            <person name="Ferreira P."/>
            <person name="Findley K."/>
            <person name="Foster B."/>
            <person name="Gaskell J."/>
            <person name="Glotzer D."/>
            <person name="Gorecki P."/>
            <person name="Heitman J."/>
            <person name="Hesse C."/>
            <person name="Hori C."/>
            <person name="Igarashi K."/>
            <person name="Jurgens J.A."/>
            <person name="Kallen N."/>
            <person name="Kersten P."/>
            <person name="Kohler A."/>
            <person name="Kuees U."/>
            <person name="Kumar T.K.A."/>
            <person name="Kuo A."/>
            <person name="LaButti K."/>
            <person name="Larrondo L.F."/>
            <person name="Lindquist E."/>
            <person name="Ling A."/>
            <person name="Lombard V."/>
            <person name="Lucas S."/>
            <person name="Lundell T."/>
            <person name="Martin R."/>
            <person name="McLaughlin D.J."/>
            <person name="Morgenstern I."/>
            <person name="Morin E."/>
            <person name="Murat C."/>
            <person name="Nagy L.G."/>
            <person name="Nolan M."/>
            <person name="Ohm R.A."/>
            <person name="Patyshakuliyeva A."/>
            <person name="Rokas A."/>
            <person name="Ruiz-Duenas F.J."/>
            <person name="Sabat G."/>
            <person name="Salamov A."/>
            <person name="Samejima M."/>
            <person name="Schmutz J."/>
            <person name="Slot J.C."/>
            <person name="St John F."/>
            <person name="Stenlid J."/>
            <person name="Sun H."/>
            <person name="Sun S."/>
            <person name="Syed K."/>
            <person name="Tsang A."/>
            <person name="Wiebenga A."/>
            <person name="Young D."/>
            <person name="Pisabarro A."/>
            <person name="Eastwood D.C."/>
            <person name="Martin F."/>
            <person name="Cullen D."/>
            <person name="Grigoriev I.V."/>
            <person name="Hibbett D.S."/>
        </authorList>
    </citation>
    <scope>NUCLEOTIDE SEQUENCE [LARGE SCALE GENOMIC DNA]</scope>
    <source>
        <strain evidence="2">RWD-64-598 SS2</strain>
    </source>
</reference>
<dbReference type="RefSeq" id="XP_007771687.1">
    <property type="nucleotide sequence ID" value="XM_007773497.1"/>
</dbReference>
<proteinExistence type="predicted"/>
<comment type="caution">
    <text evidence="1">The sequence shown here is derived from an EMBL/GenBank/DDBJ whole genome shotgun (WGS) entry which is preliminary data.</text>
</comment>
<accession>A0A5M3MJ91</accession>
<evidence type="ECO:0000313" key="1">
    <source>
        <dbReference type="EMBL" id="EIW78705.1"/>
    </source>
</evidence>
<dbReference type="KEGG" id="cput:CONPUDRAFT_145828"/>
<dbReference type="GeneID" id="19202120"/>
<keyword evidence="2" id="KW-1185">Reference proteome</keyword>
<dbReference type="OrthoDB" id="3365698at2759"/>
<dbReference type="EMBL" id="JH711582">
    <property type="protein sequence ID" value="EIW78705.1"/>
    <property type="molecule type" value="Genomic_DNA"/>
</dbReference>
<gene>
    <name evidence="1" type="ORF">CONPUDRAFT_145828</name>
</gene>
<protein>
    <submittedName>
        <fullName evidence="1">Uncharacterized protein</fullName>
    </submittedName>
</protein>
<name>A0A5M3MJ91_CONPW</name>
<dbReference type="AlphaFoldDB" id="A0A5M3MJ91"/>
<organism evidence="1 2">
    <name type="scientific">Coniophora puteana (strain RWD-64-598)</name>
    <name type="common">Brown rot fungus</name>
    <dbReference type="NCBI Taxonomy" id="741705"/>
    <lineage>
        <taxon>Eukaryota</taxon>
        <taxon>Fungi</taxon>
        <taxon>Dikarya</taxon>
        <taxon>Basidiomycota</taxon>
        <taxon>Agaricomycotina</taxon>
        <taxon>Agaricomycetes</taxon>
        <taxon>Agaricomycetidae</taxon>
        <taxon>Boletales</taxon>
        <taxon>Coniophorineae</taxon>
        <taxon>Coniophoraceae</taxon>
        <taxon>Coniophora</taxon>
    </lineage>
</organism>
<evidence type="ECO:0000313" key="2">
    <source>
        <dbReference type="Proteomes" id="UP000053558"/>
    </source>
</evidence>